<reference evidence="2" key="1">
    <citation type="submission" date="2021-01" db="EMBL/GenBank/DDBJ databases">
        <title>Caligus Genome Assembly.</title>
        <authorList>
            <person name="Gallardo-Escarate C."/>
        </authorList>
    </citation>
    <scope>NUCLEOTIDE SEQUENCE [LARGE SCALE GENOMIC DNA]</scope>
</reference>
<gene>
    <name evidence="1" type="ORF">FKW44_001475</name>
</gene>
<dbReference type="AlphaFoldDB" id="A0A7T8QVK8"/>
<sequence>MELLLKACPPSSAFLFHFKSLILHCLRAIHDASHSFTMLVSSELCISIQAHS</sequence>
<evidence type="ECO:0000313" key="1">
    <source>
        <dbReference type="EMBL" id="QQP56719.1"/>
    </source>
</evidence>
<accession>A0A7T8QVK8</accession>
<keyword evidence="2" id="KW-1185">Reference proteome</keyword>
<organism evidence="1 2">
    <name type="scientific">Caligus rogercresseyi</name>
    <name type="common">Sea louse</name>
    <dbReference type="NCBI Taxonomy" id="217165"/>
    <lineage>
        <taxon>Eukaryota</taxon>
        <taxon>Metazoa</taxon>
        <taxon>Ecdysozoa</taxon>
        <taxon>Arthropoda</taxon>
        <taxon>Crustacea</taxon>
        <taxon>Multicrustacea</taxon>
        <taxon>Hexanauplia</taxon>
        <taxon>Copepoda</taxon>
        <taxon>Siphonostomatoida</taxon>
        <taxon>Caligidae</taxon>
        <taxon>Caligus</taxon>
    </lineage>
</organism>
<evidence type="ECO:0000313" key="2">
    <source>
        <dbReference type="Proteomes" id="UP000595437"/>
    </source>
</evidence>
<name>A0A7T8QVK8_CALRO</name>
<proteinExistence type="predicted"/>
<dbReference type="EMBL" id="CP045890">
    <property type="protein sequence ID" value="QQP56719.1"/>
    <property type="molecule type" value="Genomic_DNA"/>
</dbReference>
<dbReference type="Proteomes" id="UP000595437">
    <property type="component" value="Chromosome 1"/>
</dbReference>
<protein>
    <submittedName>
        <fullName evidence="1">Zgc:91897</fullName>
    </submittedName>
</protein>